<keyword evidence="3" id="KW-1185">Reference proteome</keyword>
<evidence type="ECO:0000256" key="1">
    <source>
        <dbReference type="SAM" id="MobiDB-lite"/>
    </source>
</evidence>
<dbReference type="STRING" id="585530.HMPREF0183_1802"/>
<feature type="region of interest" description="Disordered" evidence="1">
    <location>
        <begin position="1"/>
        <end position="37"/>
    </location>
</feature>
<organism evidence="2 3">
    <name type="scientific">Brevibacterium mcbrellneri ATCC 49030</name>
    <dbReference type="NCBI Taxonomy" id="585530"/>
    <lineage>
        <taxon>Bacteria</taxon>
        <taxon>Bacillati</taxon>
        <taxon>Actinomycetota</taxon>
        <taxon>Actinomycetes</taxon>
        <taxon>Micrococcales</taxon>
        <taxon>Brevibacteriaceae</taxon>
        <taxon>Brevibacterium</taxon>
    </lineage>
</organism>
<dbReference type="EMBL" id="ADNU01000048">
    <property type="protein sequence ID" value="EFG46954.1"/>
    <property type="molecule type" value="Genomic_DNA"/>
</dbReference>
<name>D4YPE2_9MICO</name>
<gene>
    <name evidence="2" type="ORF">HMPREF0183_1802</name>
</gene>
<reference evidence="2 3" key="1">
    <citation type="submission" date="2010-04" db="EMBL/GenBank/DDBJ databases">
        <authorList>
            <person name="Qin X."/>
            <person name="Bachman B."/>
            <person name="Battles P."/>
            <person name="Bell A."/>
            <person name="Bess C."/>
            <person name="Bickham C."/>
            <person name="Chaboub L."/>
            <person name="Chen D."/>
            <person name="Coyle M."/>
            <person name="Deiros D.R."/>
            <person name="Dinh H."/>
            <person name="Forbes L."/>
            <person name="Fowler G."/>
            <person name="Francisco L."/>
            <person name="Fu Q."/>
            <person name="Gubbala S."/>
            <person name="Hale W."/>
            <person name="Han Y."/>
            <person name="Hemphill L."/>
            <person name="Highlander S.K."/>
            <person name="Hirani K."/>
            <person name="Hogues M."/>
            <person name="Jackson L."/>
            <person name="Jakkamsetti A."/>
            <person name="Javaid M."/>
            <person name="Jiang H."/>
            <person name="Korchina V."/>
            <person name="Kovar C."/>
            <person name="Lara F."/>
            <person name="Lee S."/>
            <person name="Mata R."/>
            <person name="Mathew T."/>
            <person name="Moen C."/>
            <person name="Morales K."/>
            <person name="Munidasa M."/>
            <person name="Nazareth L."/>
            <person name="Ngo R."/>
            <person name="Nguyen L."/>
            <person name="Okwuonu G."/>
            <person name="Ongeri F."/>
            <person name="Patil S."/>
            <person name="Petrosino J."/>
            <person name="Pham C."/>
            <person name="Pham P."/>
            <person name="Pu L.-L."/>
            <person name="Puazo M."/>
            <person name="Raj R."/>
            <person name="Reid J."/>
            <person name="Rouhana J."/>
            <person name="Saada N."/>
            <person name="Shang Y."/>
            <person name="Simmons D."/>
            <person name="Thornton R."/>
            <person name="Warren J."/>
            <person name="Weissenberger G."/>
            <person name="Zhang J."/>
            <person name="Zhang L."/>
            <person name="Zhou C."/>
            <person name="Zhu D."/>
            <person name="Muzny D."/>
            <person name="Worley K."/>
            <person name="Gibbs R."/>
        </authorList>
    </citation>
    <scope>NUCLEOTIDE SEQUENCE [LARGE SCALE GENOMIC DNA]</scope>
    <source>
        <strain evidence="2 3">ATCC 49030</strain>
    </source>
</reference>
<accession>D4YPE2</accession>
<evidence type="ECO:0000313" key="2">
    <source>
        <dbReference type="EMBL" id="EFG46954.1"/>
    </source>
</evidence>
<feature type="compositionally biased region" description="Polar residues" evidence="1">
    <location>
        <begin position="26"/>
        <end position="37"/>
    </location>
</feature>
<protein>
    <submittedName>
        <fullName evidence="2">Uncharacterized protein</fullName>
    </submittedName>
</protein>
<feature type="region of interest" description="Disordered" evidence="1">
    <location>
        <begin position="49"/>
        <end position="69"/>
    </location>
</feature>
<evidence type="ECO:0000313" key="3">
    <source>
        <dbReference type="Proteomes" id="UP000005714"/>
    </source>
</evidence>
<feature type="compositionally biased region" description="Basic residues" evidence="1">
    <location>
        <begin position="1"/>
        <end position="12"/>
    </location>
</feature>
<proteinExistence type="predicted"/>
<comment type="caution">
    <text evidence="2">The sequence shown here is derived from an EMBL/GenBank/DDBJ whole genome shotgun (WGS) entry which is preliminary data.</text>
</comment>
<dbReference type="Proteomes" id="UP000005714">
    <property type="component" value="Unassembled WGS sequence"/>
</dbReference>
<sequence length="69" mass="7857">MRIKHANRHHNLLARYPHSDQHRNKTPPTHKQPCTSGLVSTRIGDACMQQPWNTGRTALKAPLNREGHS</sequence>
<dbReference type="AlphaFoldDB" id="D4YPE2"/>